<organism evidence="1 2">
    <name type="scientific">Entomophthora muscae</name>
    <dbReference type="NCBI Taxonomy" id="34485"/>
    <lineage>
        <taxon>Eukaryota</taxon>
        <taxon>Fungi</taxon>
        <taxon>Fungi incertae sedis</taxon>
        <taxon>Zoopagomycota</taxon>
        <taxon>Entomophthoromycotina</taxon>
        <taxon>Entomophthoromycetes</taxon>
        <taxon>Entomophthorales</taxon>
        <taxon>Entomophthoraceae</taxon>
        <taxon>Entomophthora</taxon>
    </lineage>
</organism>
<dbReference type="Proteomes" id="UP001165960">
    <property type="component" value="Unassembled WGS sequence"/>
</dbReference>
<sequence length="252" mass="28537">MKLNFTLILASLASAQTIDQDENPDPLCANEADFVTLTQAREDGFFTCVGDGCLPSTGYARCLSESNPKQLKGIVAKKKNVTDDASGERTNPDNLKKSNAPWIAKDYYKSNPGNDPKVNFYNTLSFDITELENAAQFEKYFLGFPPDHKSYLALVLTPSQWVDFGKVITKWNPDHITIRGRFEEVRELDNQKEYDRPKMPVYVVDDGENGIKRENIIDSLSKLKVGDKYTWITGYTIEKKFNIDTFSASYNL</sequence>
<dbReference type="EMBL" id="QTSX02004421">
    <property type="protein sequence ID" value="KAJ9064764.1"/>
    <property type="molecule type" value="Genomic_DNA"/>
</dbReference>
<protein>
    <submittedName>
        <fullName evidence="1">Uncharacterized protein</fullName>
    </submittedName>
</protein>
<evidence type="ECO:0000313" key="2">
    <source>
        <dbReference type="Proteomes" id="UP001165960"/>
    </source>
</evidence>
<reference evidence="1" key="1">
    <citation type="submission" date="2022-04" db="EMBL/GenBank/DDBJ databases">
        <title>Genome of the entomopathogenic fungus Entomophthora muscae.</title>
        <authorList>
            <person name="Elya C."/>
            <person name="Lovett B.R."/>
            <person name="Lee E."/>
            <person name="Macias A.M."/>
            <person name="Hajek A.E."/>
            <person name="De Bivort B.L."/>
            <person name="Kasson M.T."/>
            <person name="De Fine Licht H.H."/>
            <person name="Stajich J.E."/>
        </authorList>
    </citation>
    <scope>NUCLEOTIDE SEQUENCE</scope>
    <source>
        <strain evidence="1">Berkeley</strain>
    </source>
</reference>
<accession>A0ACC2SQT4</accession>
<comment type="caution">
    <text evidence="1">The sequence shown here is derived from an EMBL/GenBank/DDBJ whole genome shotgun (WGS) entry which is preliminary data.</text>
</comment>
<name>A0ACC2SQT4_9FUNG</name>
<evidence type="ECO:0000313" key="1">
    <source>
        <dbReference type="EMBL" id="KAJ9064764.1"/>
    </source>
</evidence>
<gene>
    <name evidence="1" type="ORF">DSO57_1026952</name>
</gene>
<proteinExistence type="predicted"/>
<keyword evidence="2" id="KW-1185">Reference proteome</keyword>